<name>A0A218XW81_PUNGR</name>
<proteinExistence type="predicted"/>
<evidence type="ECO:0000313" key="2">
    <source>
        <dbReference type="Proteomes" id="UP000197138"/>
    </source>
</evidence>
<sequence>MDITDVLSSLLPKSGVVLDLRKFTGKKGTRQPTNKSWQMFSAGSGLDLLVRGSSSTFLLMLGGGDDNGLSFLLFMFYFPGGGLHSELSRDASSTHPIISSFQVLFTQLHL</sequence>
<dbReference type="Proteomes" id="UP000197138">
    <property type="component" value="Unassembled WGS sequence"/>
</dbReference>
<comment type="caution">
    <text evidence="1">The sequence shown here is derived from an EMBL/GenBank/DDBJ whole genome shotgun (WGS) entry which is preliminary data.</text>
</comment>
<dbReference type="EMBL" id="MTKT01000666">
    <property type="protein sequence ID" value="OWM89317.1"/>
    <property type="molecule type" value="Genomic_DNA"/>
</dbReference>
<gene>
    <name evidence="1" type="ORF">CDL15_Pgr024062</name>
</gene>
<organism evidence="1 2">
    <name type="scientific">Punica granatum</name>
    <name type="common">Pomegranate</name>
    <dbReference type="NCBI Taxonomy" id="22663"/>
    <lineage>
        <taxon>Eukaryota</taxon>
        <taxon>Viridiplantae</taxon>
        <taxon>Streptophyta</taxon>
        <taxon>Embryophyta</taxon>
        <taxon>Tracheophyta</taxon>
        <taxon>Spermatophyta</taxon>
        <taxon>Magnoliopsida</taxon>
        <taxon>eudicotyledons</taxon>
        <taxon>Gunneridae</taxon>
        <taxon>Pentapetalae</taxon>
        <taxon>rosids</taxon>
        <taxon>malvids</taxon>
        <taxon>Myrtales</taxon>
        <taxon>Lythraceae</taxon>
        <taxon>Punica</taxon>
    </lineage>
</organism>
<evidence type="ECO:0000313" key="1">
    <source>
        <dbReference type="EMBL" id="OWM89317.1"/>
    </source>
</evidence>
<accession>A0A218XW81</accession>
<protein>
    <submittedName>
        <fullName evidence="1">Uncharacterized protein</fullName>
    </submittedName>
</protein>
<reference evidence="2" key="1">
    <citation type="journal article" date="2017" name="Plant J.">
        <title>The pomegranate (Punica granatum L.) genome and the genomics of punicalagin biosynthesis.</title>
        <authorList>
            <person name="Qin G."/>
            <person name="Xu C."/>
            <person name="Ming R."/>
            <person name="Tang H."/>
            <person name="Guyot R."/>
            <person name="Kramer E.M."/>
            <person name="Hu Y."/>
            <person name="Yi X."/>
            <person name="Qi Y."/>
            <person name="Xu X."/>
            <person name="Gao Z."/>
            <person name="Pan H."/>
            <person name="Jian J."/>
            <person name="Tian Y."/>
            <person name="Yue Z."/>
            <person name="Xu Y."/>
        </authorList>
    </citation>
    <scope>NUCLEOTIDE SEQUENCE [LARGE SCALE GENOMIC DNA]</scope>
    <source>
        <strain evidence="2">cv. Dabenzi</strain>
    </source>
</reference>
<dbReference type="AlphaFoldDB" id="A0A218XW81"/>